<evidence type="ECO:0000259" key="6">
    <source>
        <dbReference type="PROSITE" id="PS50888"/>
    </source>
</evidence>
<dbReference type="GO" id="GO:0000977">
    <property type="term" value="F:RNA polymerase II transcription regulatory region sequence-specific DNA binding"/>
    <property type="evidence" value="ECO:0007669"/>
    <property type="project" value="TreeGrafter"/>
</dbReference>
<name>A0A2R6RAQ0_ACTCC</name>
<dbReference type="EMBL" id="NKQK01000008">
    <property type="protein sequence ID" value="PSS24634.1"/>
    <property type="molecule type" value="Genomic_DNA"/>
</dbReference>
<reference evidence="7 8" key="1">
    <citation type="submission" date="2017-07" db="EMBL/GenBank/DDBJ databases">
        <title>An improved, manually edited Actinidia chinensis var. chinensis (kiwifruit) genome highlights the challenges associated with draft genomes and gene prediction in plants.</title>
        <authorList>
            <person name="Pilkington S."/>
            <person name="Crowhurst R."/>
            <person name="Hilario E."/>
            <person name="Nardozza S."/>
            <person name="Fraser L."/>
            <person name="Peng Y."/>
            <person name="Gunaseelan K."/>
            <person name="Simpson R."/>
            <person name="Tahir J."/>
            <person name="Deroles S."/>
            <person name="Templeton K."/>
            <person name="Luo Z."/>
            <person name="Davy M."/>
            <person name="Cheng C."/>
            <person name="Mcneilage M."/>
            <person name="Scaglione D."/>
            <person name="Liu Y."/>
            <person name="Zhang Q."/>
            <person name="Datson P."/>
            <person name="De Silva N."/>
            <person name="Gardiner S."/>
            <person name="Bassett H."/>
            <person name="Chagne D."/>
            <person name="Mccallum J."/>
            <person name="Dzierzon H."/>
            <person name="Deng C."/>
            <person name="Wang Y.-Y."/>
            <person name="Barron N."/>
            <person name="Manako K."/>
            <person name="Bowen J."/>
            <person name="Foster T."/>
            <person name="Erridge Z."/>
            <person name="Tiffin H."/>
            <person name="Waite C."/>
            <person name="Davies K."/>
            <person name="Grierson E."/>
            <person name="Laing W."/>
            <person name="Kirk R."/>
            <person name="Chen X."/>
            <person name="Wood M."/>
            <person name="Montefiori M."/>
            <person name="Brummell D."/>
            <person name="Schwinn K."/>
            <person name="Catanach A."/>
            <person name="Fullerton C."/>
            <person name="Li D."/>
            <person name="Meiyalaghan S."/>
            <person name="Nieuwenhuizen N."/>
            <person name="Read N."/>
            <person name="Prakash R."/>
            <person name="Hunter D."/>
            <person name="Zhang H."/>
            <person name="Mckenzie M."/>
            <person name="Knabel M."/>
            <person name="Harris A."/>
            <person name="Allan A."/>
            <person name="Chen A."/>
            <person name="Janssen B."/>
            <person name="Plunkett B."/>
            <person name="Dwamena C."/>
            <person name="Voogd C."/>
            <person name="Leif D."/>
            <person name="Lafferty D."/>
            <person name="Souleyre E."/>
            <person name="Varkonyi-Gasic E."/>
            <person name="Gambi F."/>
            <person name="Hanley J."/>
            <person name="Yao J.-L."/>
            <person name="Cheung J."/>
            <person name="David K."/>
            <person name="Warren B."/>
            <person name="Marsh K."/>
            <person name="Snowden K."/>
            <person name="Lin-Wang K."/>
            <person name="Brian L."/>
            <person name="Martinez-Sanchez M."/>
            <person name="Wang M."/>
            <person name="Ileperuma N."/>
            <person name="Macnee N."/>
            <person name="Campin R."/>
            <person name="Mcatee P."/>
            <person name="Drummond R."/>
            <person name="Espley R."/>
            <person name="Ireland H."/>
            <person name="Wu R."/>
            <person name="Atkinson R."/>
            <person name="Karunairetnam S."/>
            <person name="Bulley S."/>
            <person name="Chunkath S."/>
            <person name="Hanley Z."/>
            <person name="Storey R."/>
            <person name="Thrimawithana A."/>
            <person name="Thomson S."/>
            <person name="David C."/>
            <person name="Testolin R."/>
        </authorList>
    </citation>
    <scope>NUCLEOTIDE SEQUENCE [LARGE SCALE GENOMIC DNA]</scope>
    <source>
        <strain evidence="8">cv. Red5</strain>
        <tissue evidence="7">Young leaf</tissue>
    </source>
</reference>
<keyword evidence="2" id="KW-0805">Transcription regulation</keyword>
<keyword evidence="5" id="KW-0175">Coiled coil</keyword>
<evidence type="ECO:0000313" key="7">
    <source>
        <dbReference type="EMBL" id="PSS24634.1"/>
    </source>
</evidence>
<dbReference type="InterPro" id="IPR036638">
    <property type="entry name" value="HLH_DNA-bd_sf"/>
</dbReference>
<dbReference type="SMART" id="SM00353">
    <property type="entry name" value="HLH"/>
    <property type="match status" value="1"/>
</dbReference>
<dbReference type="GO" id="GO:0090575">
    <property type="term" value="C:RNA polymerase II transcription regulator complex"/>
    <property type="evidence" value="ECO:0007669"/>
    <property type="project" value="TreeGrafter"/>
</dbReference>
<dbReference type="PROSITE" id="PS50888">
    <property type="entry name" value="BHLH"/>
    <property type="match status" value="1"/>
</dbReference>
<dbReference type="AlphaFoldDB" id="A0A2R6RAQ0"/>
<evidence type="ECO:0000256" key="2">
    <source>
        <dbReference type="ARBA" id="ARBA00023015"/>
    </source>
</evidence>
<dbReference type="Proteomes" id="UP000241394">
    <property type="component" value="Chromosome LG8"/>
</dbReference>
<proteinExistence type="predicted"/>
<feature type="domain" description="BHLH" evidence="6">
    <location>
        <begin position="4"/>
        <end position="57"/>
    </location>
</feature>
<dbReference type="SUPFAM" id="SSF47459">
    <property type="entry name" value="HLH, helix-loop-helix DNA-binding domain"/>
    <property type="match status" value="1"/>
</dbReference>
<dbReference type="FunCoup" id="A0A2R6RAQ0">
    <property type="interactions" value="273"/>
</dbReference>
<dbReference type="OMA" id="FMFHEIT"/>
<comment type="subcellular location">
    <subcellularLocation>
        <location evidence="1">Nucleus</location>
    </subcellularLocation>
</comment>
<evidence type="ECO:0000256" key="5">
    <source>
        <dbReference type="SAM" id="Coils"/>
    </source>
</evidence>
<dbReference type="InParanoid" id="A0A2R6RAQ0"/>
<comment type="caution">
    <text evidence="7">The sequence shown here is derived from an EMBL/GenBank/DDBJ whole genome shotgun (WGS) entry which is preliminary data.</text>
</comment>
<gene>
    <name evidence="7" type="ORF">CEY00_Acc09550</name>
</gene>
<dbReference type="Gramene" id="PSS24634">
    <property type="protein sequence ID" value="PSS24634"/>
    <property type="gene ID" value="CEY00_Acc09550"/>
</dbReference>
<accession>A0A2R6RAQ0</accession>
<dbReference type="PANTHER" id="PTHR13935:SF90">
    <property type="entry name" value="TRANSCRIPTION FACTOR BHLH162"/>
    <property type="match status" value="1"/>
</dbReference>
<evidence type="ECO:0000256" key="4">
    <source>
        <dbReference type="ARBA" id="ARBA00023242"/>
    </source>
</evidence>
<keyword evidence="4" id="KW-0539">Nucleus</keyword>
<dbReference type="InterPro" id="IPR011598">
    <property type="entry name" value="bHLH_dom"/>
</dbReference>
<keyword evidence="8" id="KW-1185">Reference proteome</keyword>
<dbReference type="GO" id="GO:0046983">
    <property type="term" value="F:protein dimerization activity"/>
    <property type="evidence" value="ECO:0007669"/>
    <property type="project" value="InterPro"/>
</dbReference>
<dbReference type="Pfam" id="PF00010">
    <property type="entry name" value="HLH"/>
    <property type="match status" value="1"/>
</dbReference>
<evidence type="ECO:0000256" key="3">
    <source>
        <dbReference type="ARBA" id="ARBA00023163"/>
    </source>
</evidence>
<dbReference type="InterPro" id="IPR015660">
    <property type="entry name" value="MASH1/Ascl1a-like"/>
</dbReference>
<keyword evidence="3" id="KW-0804">Transcription</keyword>
<dbReference type="Gene3D" id="4.10.280.10">
    <property type="entry name" value="Helix-loop-helix DNA-binding domain"/>
    <property type="match status" value="1"/>
</dbReference>
<reference evidence="8" key="2">
    <citation type="journal article" date="2018" name="BMC Genomics">
        <title>A manually annotated Actinidia chinensis var. chinensis (kiwifruit) genome highlights the challenges associated with draft genomes and gene prediction in plants.</title>
        <authorList>
            <person name="Pilkington S.M."/>
            <person name="Crowhurst R."/>
            <person name="Hilario E."/>
            <person name="Nardozza S."/>
            <person name="Fraser L."/>
            <person name="Peng Y."/>
            <person name="Gunaseelan K."/>
            <person name="Simpson R."/>
            <person name="Tahir J."/>
            <person name="Deroles S.C."/>
            <person name="Templeton K."/>
            <person name="Luo Z."/>
            <person name="Davy M."/>
            <person name="Cheng C."/>
            <person name="McNeilage M."/>
            <person name="Scaglione D."/>
            <person name="Liu Y."/>
            <person name="Zhang Q."/>
            <person name="Datson P."/>
            <person name="De Silva N."/>
            <person name="Gardiner S.E."/>
            <person name="Bassett H."/>
            <person name="Chagne D."/>
            <person name="McCallum J."/>
            <person name="Dzierzon H."/>
            <person name="Deng C."/>
            <person name="Wang Y.Y."/>
            <person name="Barron L."/>
            <person name="Manako K."/>
            <person name="Bowen J."/>
            <person name="Foster T.M."/>
            <person name="Erridge Z.A."/>
            <person name="Tiffin H."/>
            <person name="Waite C.N."/>
            <person name="Davies K.M."/>
            <person name="Grierson E.P."/>
            <person name="Laing W.A."/>
            <person name="Kirk R."/>
            <person name="Chen X."/>
            <person name="Wood M."/>
            <person name="Montefiori M."/>
            <person name="Brummell D.A."/>
            <person name="Schwinn K.E."/>
            <person name="Catanach A."/>
            <person name="Fullerton C."/>
            <person name="Li D."/>
            <person name="Meiyalaghan S."/>
            <person name="Nieuwenhuizen N."/>
            <person name="Read N."/>
            <person name="Prakash R."/>
            <person name="Hunter D."/>
            <person name="Zhang H."/>
            <person name="McKenzie M."/>
            <person name="Knabel M."/>
            <person name="Harris A."/>
            <person name="Allan A.C."/>
            <person name="Gleave A."/>
            <person name="Chen A."/>
            <person name="Janssen B.J."/>
            <person name="Plunkett B."/>
            <person name="Ampomah-Dwamena C."/>
            <person name="Voogd C."/>
            <person name="Leif D."/>
            <person name="Lafferty D."/>
            <person name="Souleyre E.J.F."/>
            <person name="Varkonyi-Gasic E."/>
            <person name="Gambi F."/>
            <person name="Hanley J."/>
            <person name="Yao J.L."/>
            <person name="Cheung J."/>
            <person name="David K.M."/>
            <person name="Warren B."/>
            <person name="Marsh K."/>
            <person name="Snowden K.C."/>
            <person name="Lin-Wang K."/>
            <person name="Brian L."/>
            <person name="Martinez-Sanchez M."/>
            <person name="Wang M."/>
            <person name="Ileperuma N."/>
            <person name="Macnee N."/>
            <person name="Campin R."/>
            <person name="McAtee P."/>
            <person name="Drummond R.S.M."/>
            <person name="Espley R.V."/>
            <person name="Ireland H.S."/>
            <person name="Wu R."/>
            <person name="Atkinson R.G."/>
            <person name="Karunairetnam S."/>
            <person name="Bulley S."/>
            <person name="Chunkath S."/>
            <person name="Hanley Z."/>
            <person name="Storey R."/>
            <person name="Thrimawithana A.H."/>
            <person name="Thomson S."/>
            <person name="David C."/>
            <person name="Testolin R."/>
            <person name="Huang H."/>
            <person name="Hellens R.P."/>
            <person name="Schaffer R.J."/>
        </authorList>
    </citation>
    <scope>NUCLEOTIDE SEQUENCE [LARGE SCALE GENOMIC DNA]</scope>
    <source>
        <strain evidence="8">cv. Red5</strain>
    </source>
</reference>
<dbReference type="OrthoDB" id="752507at2759"/>
<dbReference type="GO" id="GO:0000981">
    <property type="term" value="F:DNA-binding transcription factor activity, RNA polymerase II-specific"/>
    <property type="evidence" value="ECO:0007669"/>
    <property type="project" value="TreeGrafter"/>
</dbReference>
<protein>
    <submittedName>
        <fullName evidence="7">Transcription factor bHLH36 like</fullName>
    </submittedName>
</protein>
<feature type="coiled-coil region" evidence="5">
    <location>
        <begin position="47"/>
        <end position="74"/>
    </location>
</feature>
<evidence type="ECO:0000313" key="8">
    <source>
        <dbReference type="Proteomes" id="UP000241394"/>
    </source>
</evidence>
<dbReference type="PANTHER" id="PTHR13935">
    <property type="entry name" value="ACHAETE-SCUTE TRANSCRIPTION FACTOR-RELATED"/>
    <property type="match status" value="1"/>
</dbReference>
<evidence type="ECO:0000256" key="1">
    <source>
        <dbReference type="ARBA" id="ARBA00004123"/>
    </source>
</evidence>
<organism evidence="7 8">
    <name type="scientific">Actinidia chinensis var. chinensis</name>
    <name type="common">Chinese soft-hair kiwi</name>
    <dbReference type="NCBI Taxonomy" id="1590841"/>
    <lineage>
        <taxon>Eukaryota</taxon>
        <taxon>Viridiplantae</taxon>
        <taxon>Streptophyta</taxon>
        <taxon>Embryophyta</taxon>
        <taxon>Tracheophyta</taxon>
        <taxon>Spermatophyta</taxon>
        <taxon>Magnoliopsida</taxon>
        <taxon>eudicotyledons</taxon>
        <taxon>Gunneridae</taxon>
        <taxon>Pentapetalae</taxon>
        <taxon>asterids</taxon>
        <taxon>Ericales</taxon>
        <taxon>Actinidiaceae</taxon>
        <taxon>Actinidia</taxon>
    </lineage>
</organism>
<sequence length="176" mass="19755">MEHNPRTDRKTIEKNRRNHMKDLCSKLHSLVPHHHTSREAMSLADHLGEASNYIKNLEKHLEKMRQKRDRLTGIAKQNIASMSCAANVGLRPPQVEVHEMGSALEVVLVTGLNYKFMFKETIRLLHEEGAEIVNAGFSVVDDTVFHTIHSKVGESGLGSGAARISERLKKFAHDAS</sequence>
<dbReference type="STRING" id="1590841.A0A2R6RAQ0"/>